<evidence type="ECO:0008006" key="3">
    <source>
        <dbReference type="Google" id="ProtNLM"/>
    </source>
</evidence>
<accession>A0ABQ7VP29</accession>
<sequence length="80" mass="9504">MASLLERRTVWLMASLLERRRPSLLLLSFCTEPEFGTHEPEFGSFSRYGDPIHHLRFHLSVLRGMDLLRSSQYRKDQMPR</sequence>
<protein>
    <recommendedName>
        <fullName evidence="3">Secreted protein</fullName>
    </recommendedName>
</protein>
<organism evidence="1 2">
    <name type="scientific">Solanum tuberosum</name>
    <name type="common">Potato</name>
    <dbReference type="NCBI Taxonomy" id="4113"/>
    <lineage>
        <taxon>Eukaryota</taxon>
        <taxon>Viridiplantae</taxon>
        <taxon>Streptophyta</taxon>
        <taxon>Embryophyta</taxon>
        <taxon>Tracheophyta</taxon>
        <taxon>Spermatophyta</taxon>
        <taxon>Magnoliopsida</taxon>
        <taxon>eudicotyledons</taxon>
        <taxon>Gunneridae</taxon>
        <taxon>Pentapetalae</taxon>
        <taxon>asterids</taxon>
        <taxon>lamiids</taxon>
        <taxon>Solanales</taxon>
        <taxon>Solanaceae</taxon>
        <taxon>Solanoideae</taxon>
        <taxon>Solaneae</taxon>
        <taxon>Solanum</taxon>
    </lineage>
</organism>
<gene>
    <name evidence="1" type="ORF">KY290_014240</name>
</gene>
<evidence type="ECO:0000313" key="2">
    <source>
        <dbReference type="Proteomes" id="UP000826656"/>
    </source>
</evidence>
<reference evidence="1 2" key="1">
    <citation type="journal article" date="2021" name="bioRxiv">
        <title>Chromosome-scale and haplotype-resolved genome assembly of a tetraploid potato cultivar.</title>
        <authorList>
            <person name="Sun H."/>
            <person name="Jiao W.-B."/>
            <person name="Krause K."/>
            <person name="Campoy J.A."/>
            <person name="Goel M."/>
            <person name="Folz-Donahue K."/>
            <person name="Kukat C."/>
            <person name="Huettel B."/>
            <person name="Schneeberger K."/>
        </authorList>
    </citation>
    <scope>NUCLEOTIDE SEQUENCE [LARGE SCALE GENOMIC DNA]</scope>
    <source>
        <strain evidence="1">SolTubOtavaFocal</strain>
        <tissue evidence="1">Leaves</tissue>
    </source>
</reference>
<comment type="caution">
    <text evidence="1">The sequence shown here is derived from an EMBL/GenBank/DDBJ whole genome shotgun (WGS) entry which is preliminary data.</text>
</comment>
<proteinExistence type="predicted"/>
<evidence type="ECO:0000313" key="1">
    <source>
        <dbReference type="EMBL" id="KAH0770259.1"/>
    </source>
</evidence>
<dbReference type="EMBL" id="JAIVGD010000011">
    <property type="protein sequence ID" value="KAH0770259.1"/>
    <property type="molecule type" value="Genomic_DNA"/>
</dbReference>
<name>A0ABQ7VP29_SOLTU</name>
<dbReference type="Proteomes" id="UP000826656">
    <property type="component" value="Unassembled WGS sequence"/>
</dbReference>
<keyword evidence="2" id="KW-1185">Reference proteome</keyword>